<evidence type="ECO:0000256" key="1">
    <source>
        <dbReference type="SAM" id="Coils"/>
    </source>
</evidence>
<feature type="compositionally biased region" description="Basic and acidic residues" evidence="2">
    <location>
        <begin position="102"/>
        <end position="112"/>
    </location>
</feature>
<organism evidence="3 4">
    <name type="scientific">Giardia duodenalis assemblage B</name>
    <dbReference type="NCBI Taxonomy" id="1394984"/>
    <lineage>
        <taxon>Eukaryota</taxon>
        <taxon>Metamonada</taxon>
        <taxon>Diplomonadida</taxon>
        <taxon>Hexamitidae</taxon>
        <taxon>Giardiinae</taxon>
        <taxon>Giardia</taxon>
    </lineage>
</organism>
<keyword evidence="1" id="KW-0175">Coiled coil</keyword>
<feature type="compositionally biased region" description="Polar residues" evidence="2">
    <location>
        <begin position="1593"/>
        <end position="1612"/>
    </location>
</feature>
<dbReference type="EMBL" id="JXTI01000006">
    <property type="protein sequence ID" value="KWX15536.1"/>
    <property type="molecule type" value="Genomic_DNA"/>
</dbReference>
<proteinExistence type="predicted"/>
<dbReference type="OrthoDB" id="10259659at2759"/>
<sequence>MSFSSEMTHRASLTGDYITQQVQSLILTTAPSRTRHSTHQIGSGPDSAVNQNNRARKGVRHMSTLEQDITAAILNSKKPTDGQSRRAGSHSKHGKKANNLSHEPRNNSHELPKSTCSQQITASPRDIPPLPRHTQASQSMRTQPTPLIHTLSANPVYPGSSLLSSCEVSLVETQDVRDSTKAMQEQIEMLQEEIRQLRANNIAPEPEVASTAAETQAETQSRETIMLEVLPFVDPFPAPMPCLDGNPFTLADVDLLGEYCASDSIIKGDAEHDLPSAIVENPPISMPSLKKLNDSVDLIVSQVKESSTLEDPINSPQSIEVLSNVTPKNVNNNLYKDASISISMSNTVSPTISIASDITFSEEQMREEIAQKSTHLSRLISTMGVGQQKPPDLIANPSDLPATSVSISRSAHDTAPLSTTASPVVTLTENSTRTVTPISSVLSPTLTATMDHSMLGRVRQGEDVVSPLISTAITSIRKLLPSAPEPFAIARRIERSDTQPSEQTHTIRVPAYGLQHISKQSSEVVAIVTNAVTEEHVSMHSQNDCPTSDPILKLERHAHSTISSQLPDPSKSVIAVKSSRDSIKTRINTFLARSLSAQPTLDRTHHLPDTSNTPLAASRMAAVRLFDGATPDVRAQSAQPVRRHLYQTSYSSHLPMKYVFLDPSSSATSGTTAPIMRSIALASSFGPKEVPRDYSSLFHTTRSRLREPNSDFAASLLPITSTSLSPKTVSSYSASRKRVEHGSDSLTHNMFATYVEENCAQSRSCQKSYDEEPKELPIVQSSMRKPTQADSTVPTAISVTKKAQISKKQSPASIWTHTRVSSQILPDTYLKNCPTAPELSSFELHKDVSSEHAASSTDLSFNDALQAKRPPLSRQVSYKQSSSILNSFVKEPAKHSSLAADLTESLTSTVTSITTHPVSRIPLPRNASTTKQPPDTFHDYQISTLQAMKSPISPFDHSADDHLSAGSRANEMSTGIERVSSKILRNSSMNPEIVEEDSLRGALVMGDDQETSYTLKSPLLNDPTIRRQYTPSFSVNGSYCSSVDADYYSNRGVNDQITDMVLHNKVPGTGSSVCASETPDPNHDTLTDYVLDAGPHYQQGLPTASSDLVGNLETQEDNGGDIPHLTMSSLDVYTAQQRSTSSKETHELSPAPCYFTEPEKSITIEPASPVPVFISPEEEYVGKEQSGSKVTLSGLGSMMSPFPSLDSLRSPKVLAHTKRIQHTMEVLNELQVELSPTTQMSTTLSSEKSQADNTAEGSLIDSISLNMSTTPIIKKMQQHLLGAKTLISFVDIGHNQGDVQSPTQDILASIPANDHEDVAIIVTQGNKFMHNPHVQGRKSTGYEFYSSIEQGSAILPTNRMPYSSSTSMFKLDGCSIDFNYRPSLDRQILLEHSHLPSATPSLMYGCANDASVSYNRLETSGRYTYSGVNFTESSYISGIEAYLIGLQLNAGPLEPPCDVLSESNEECGTSDKVSAYSPHLHMKVGKASSSATHSYVSPACHKIDVEDFNRLSTSTGKTEAKKSHYKERLTLIRNGTRSAEPSIRDSALYSHAKLLEHTNRATPETKKPRQLTAIHNPRGADINAALSEVSESKQVQELTDSHNETSSINSVEDSADYDAECTQSTTQEDSYLSESIDSSTIMHDDEIIDKICDLEREKDTYNTLTEEKCKHAHHQHSVYLSAMSLLTDPSACSVIDYISHEASIAETAYDVVRYIDANQMVSPSVDSNRDPLSYLHIHEKSSPGAPISHTCADVLHEIVAVKPSLLLSGVRLEGGENLMDVECGSPCQPELQATALPDNFSKNQINRGQSLEGVAYSMYYVSREAGQVANAVGTNNHVSGEGSETITSINTLALQNAISFLRDRWMMAEEDLMAQRLRSETYMAQRNLILDELKAKIVDKRRVSELESALSQMRFKDHTILANNVEYYGEDVERPRRRGFCGSQFPRRKKQSNREGTKALPLLIKTRKNKTEANKKLTEGAGENVNPYIQGSDEPKDIAANKKAKPKTKSNLLTGLFKLKDKEASLNAETANSAGSSLPAIAGESVSHGLASTVEEVKTYQDACATINPADKLLRDIWGGGEATDQN</sequence>
<feature type="region of interest" description="Disordered" evidence="2">
    <location>
        <begin position="1593"/>
        <end position="1617"/>
    </location>
</feature>
<comment type="caution">
    <text evidence="3">The sequence shown here is derived from an EMBL/GenBank/DDBJ whole genome shotgun (WGS) entry which is preliminary data.</text>
</comment>
<protein>
    <submittedName>
        <fullName evidence="3">Uncharacterized protein</fullName>
    </submittedName>
</protein>
<evidence type="ECO:0000313" key="4">
    <source>
        <dbReference type="Proteomes" id="UP000070089"/>
    </source>
</evidence>
<gene>
    <name evidence="3" type="ORF">QR46_0395</name>
</gene>
<name>A0A132NZN3_GIAIN</name>
<evidence type="ECO:0000256" key="2">
    <source>
        <dbReference type="SAM" id="MobiDB-lite"/>
    </source>
</evidence>
<feature type="compositionally biased region" description="Basic residues" evidence="2">
    <location>
        <begin position="87"/>
        <end position="96"/>
    </location>
</feature>
<dbReference type="Proteomes" id="UP000070089">
    <property type="component" value="Unassembled WGS sequence"/>
</dbReference>
<dbReference type="VEuPathDB" id="GiardiaDB:QR46_0395"/>
<feature type="region of interest" description="Disordered" evidence="2">
    <location>
        <begin position="31"/>
        <end position="141"/>
    </location>
</feature>
<reference evidence="3 4" key="1">
    <citation type="journal article" date="2015" name="Mol. Biochem. Parasitol.">
        <title>Identification of polymorphic genes for use in assemblage B genotyping assays through comparative genomics of multiple assemblage B Giardia duodenalis isolates.</title>
        <authorList>
            <person name="Wielinga C."/>
            <person name="Thompson R.C."/>
            <person name="Monis P."/>
            <person name="Ryan U."/>
        </authorList>
    </citation>
    <scope>NUCLEOTIDE SEQUENCE [LARGE SCALE GENOMIC DNA]</scope>
    <source>
        <strain evidence="3 4">BAH15c1</strain>
    </source>
</reference>
<feature type="coiled-coil region" evidence="1">
    <location>
        <begin position="173"/>
        <end position="200"/>
    </location>
</feature>
<evidence type="ECO:0000313" key="3">
    <source>
        <dbReference type="EMBL" id="KWX15536.1"/>
    </source>
</evidence>
<accession>A0A132NZN3</accession>